<organism evidence="3 4">
    <name type="scientific">Abrus precatorius</name>
    <name type="common">Indian licorice</name>
    <name type="synonym">Glycine abrus</name>
    <dbReference type="NCBI Taxonomy" id="3816"/>
    <lineage>
        <taxon>Eukaryota</taxon>
        <taxon>Viridiplantae</taxon>
        <taxon>Streptophyta</taxon>
        <taxon>Embryophyta</taxon>
        <taxon>Tracheophyta</taxon>
        <taxon>Spermatophyta</taxon>
        <taxon>Magnoliopsida</taxon>
        <taxon>eudicotyledons</taxon>
        <taxon>Gunneridae</taxon>
        <taxon>Pentapetalae</taxon>
        <taxon>rosids</taxon>
        <taxon>fabids</taxon>
        <taxon>Fabales</taxon>
        <taxon>Fabaceae</taxon>
        <taxon>Papilionoideae</taxon>
        <taxon>50 kb inversion clade</taxon>
        <taxon>NPAAA clade</taxon>
        <taxon>indigoferoid/millettioid clade</taxon>
        <taxon>Abreae</taxon>
        <taxon>Abrus</taxon>
    </lineage>
</organism>
<dbReference type="OrthoDB" id="909678at2759"/>
<sequence length="255" mass="27709">MDHRSARDKDTDVDLESGLPLIGDDSNEVSPLSSSKQGKTLFTKISGGSDGGSVKGEDEPNLYCNKLNVSELSVDVTKVINKPKMGKDSVKRLEQIPVKEKRKKACNKKAPKPPRSPQPPTLDAADHKLIRELSELAMMKRARIERMKALKKIKTAKSSSSNGSSILAMVFTVIFFIVIIFQGVSSRESSVASFQGSPLSTGESEGGLISVQYQLNPSTSDSNAPGSESHNFVQQVAGSDLPEKTKEGFRLMQFH</sequence>
<feature type="region of interest" description="Disordered" evidence="1">
    <location>
        <begin position="1"/>
        <end position="58"/>
    </location>
</feature>
<reference evidence="3" key="1">
    <citation type="journal article" date="2019" name="Toxins">
        <title>Detection of Abrin-Like and Prepropulchellin-Like Toxin Genes and Transcripts Using Whole Genome Sequencing and Full-Length Transcript Sequencing of Abrus precatorius.</title>
        <authorList>
            <person name="Hovde B.T."/>
            <person name="Daligault H.E."/>
            <person name="Hanschen E.R."/>
            <person name="Kunde Y.A."/>
            <person name="Johnson M.B."/>
            <person name="Starkenburg S.R."/>
            <person name="Johnson S.L."/>
        </authorList>
    </citation>
    <scope>NUCLEOTIDE SEQUENCE [LARGE SCALE GENOMIC DNA]</scope>
</reference>
<feature type="transmembrane region" description="Helical" evidence="2">
    <location>
        <begin position="166"/>
        <end position="184"/>
    </location>
</feature>
<evidence type="ECO:0000256" key="2">
    <source>
        <dbReference type="SAM" id="Phobius"/>
    </source>
</evidence>
<feature type="region of interest" description="Disordered" evidence="1">
    <location>
        <begin position="97"/>
        <end position="125"/>
    </location>
</feature>
<evidence type="ECO:0000313" key="3">
    <source>
        <dbReference type="Proteomes" id="UP000694853"/>
    </source>
</evidence>
<feature type="compositionally biased region" description="Basic residues" evidence="1">
    <location>
        <begin position="100"/>
        <end position="112"/>
    </location>
</feature>
<reference evidence="4" key="2">
    <citation type="submission" date="2025-08" db="UniProtKB">
        <authorList>
            <consortium name="RefSeq"/>
        </authorList>
    </citation>
    <scope>IDENTIFICATION</scope>
    <source>
        <tissue evidence="4">Young leaves</tissue>
    </source>
</reference>
<proteinExistence type="predicted"/>
<feature type="compositionally biased region" description="Polar residues" evidence="1">
    <location>
        <begin position="28"/>
        <end position="40"/>
    </location>
</feature>
<keyword evidence="2" id="KW-1133">Transmembrane helix</keyword>
<dbReference type="KEGG" id="aprc:113852230"/>
<dbReference type="Proteomes" id="UP000694853">
    <property type="component" value="Unplaced"/>
</dbReference>
<keyword evidence="2" id="KW-0812">Transmembrane</keyword>
<dbReference type="PANTHER" id="PTHR34188:SF20">
    <property type="entry name" value="PROTEIN, PUTATIVE-RELATED"/>
    <property type="match status" value="1"/>
</dbReference>
<evidence type="ECO:0000313" key="4">
    <source>
        <dbReference type="RefSeq" id="XP_027338269.1"/>
    </source>
</evidence>
<dbReference type="PANTHER" id="PTHR34188">
    <property type="entry name" value="OS01G0299500 PROTEIN"/>
    <property type="match status" value="1"/>
</dbReference>
<protein>
    <submittedName>
        <fullName evidence="4">Uncharacterized protein LOC113852230</fullName>
    </submittedName>
</protein>
<dbReference type="RefSeq" id="XP_027338269.1">
    <property type="nucleotide sequence ID" value="XM_027482468.1"/>
</dbReference>
<dbReference type="AlphaFoldDB" id="A0A8B8K4M4"/>
<feature type="compositionally biased region" description="Basic and acidic residues" evidence="1">
    <location>
        <begin position="1"/>
        <end position="12"/>
    </location>
</feature>
<gene>
    <name evidence="4" type="primary">LOC113852230</name>
</gene>
<keyword evidence="3" id="KW-1185">Reference proteome</keyword>
<keyword evidence="2" id="KW-0472">Membrane</keyword>
<dbReference type="GeneID" id="113852230"/>
<name>A0A8B8K4M4_ABRPR</name>
<evidence type="ECO:0000256" key="1">
    <source>
        <dbReference type="SAM" id="MobiDB-lite"/>
    </source>
</evidence>
<accession>A0A8B8K4M4</accession>